<evidence type="ECO:0000313" key="1">
    <source>
        <dbReference type="EMBL" id="GBE60647.1"/>
    </source>
</evidence>
<organism evidence="1 2">
    <name type="scientific">Babesia ovata</name>
    <dbReference type="NCBI Taxonomy" id="189622"/>
    <lineage>
        <taxon>Eukaryota</taxon>
        <taxon>Sar</taxon>
        <taxon>Alveolata</taxon>
        <taxon>Apicomplexa</taxon>
        <taxon>Aconoidasida</taxon>
        <taxon>Piroplasmida</taxon>
        <taxon>Babesiidae</taxon>
        <taxon>Babesia</taxon>
    </lineage>
</organism>
<dbReference type="RefSeq" id="XP_028866890.1">
    <property type="nucleotide sequence ID" value="XM_029011057.1"/>
</dbReference>
<protein>
    <submittedName>
        <fullName evidence="1">tRNA pseudouridine synthase D, putative</fullName>
    </submittedName>
</protein>
<keyword evidence="2" id="KW-1185">Reference proteome</keyword>
<dbReference type="VEuPathDB" id="PiroplasmaDB:BOVATA_021400"/>
<gene>
    <name evidence="1" type="ORF">BOVATA_021400</name>
</gene>
<dbReference type="EMBL" id="BDSA01000002">
    <property type="protein sequence ID" value="GBE60647.1"/>
    <property type="molecule type" value="Genomic_DNA"/>
</dbReference>
<dbReference type="OrthoDB" id="365521at2759"/>
<proteinExistence type="predicted"/>
<dbReference type="GeneID" id="39874417"/>
<accession>A0A2H6KCD7</accession>
<dbReference type="AlphaFoldDB" id="A0A2H6KCD7"/>
<evidence type="ECO:0000313" key="2">
    <source>
        <dbReference type="Proteomes" id="UP000236319"/>
    </source>
</evidence>
<sequence length="456" mass="51214">MLYISRLRALWSRLPSLQVPASESVLLHFYSDYSGSTGSRCRLQKLFSGDPAVEKLIVDNNINCYTQDVCHAQPELIDRLEITTVPVVVGIYRGRKVGEVRSDSATSCGSDLCKKLVEAASSASSASQVSDDKELEAQINALVKGKTREQALSALAEFEKSHIQRLEIDSTLRQLLARTRLQLYHPNFDGYSTNAVQLSIEALRDHLRSIEQLISDLDKASVEELIASFPSDGHVYAQADWGKKTSMAVGNRHIESNVASTIFHKDGHYTNNYRSASGSLADKRLEDFVTEYCYSDIANRGMFQGAILARLIKVEVLKRISIVMFLHGDVDVAMEEAVRAYEELVKLLKSDSIPVQLFQSHEIGSVIECMLSALPWRHPAVLGARAALETMDGPRLLNRMRQSNRPLGGPVSKRRGFGGRYVWQGPDYRPKKYRPRDPEQYLNEWRYEADSNLPTF</sequence>
<comment type="caution">
    <text evidence="1">The sequence shown here is derived from an EMBL/GenBank/DDBJ whole genome shotgun (WGS) entry which is preliminary data.</text>
</comment>
<reference evidence="1 2" key="1">
    <citation type="journal article" date="2017" name="BMC Genomics">
        <title>Whole-genome assembly of Babesia ovata and comparative genomics between closely related pathogens.</title>
        <authorList>
            <person name="Yamagishi J."/>
            <person name="Asada M."/>
            <person name="Hakimi H."/>
            <person name="Tanaka T.Q."/>
            <person name="Sugimoto C."/>
            <person name="Kawazu S."/>
        </authorList>
    </citation>
    <scope>NUCLEOTIDE SEQUENCE [LARGE SCALE GENOMIC DNA]</scope>
    <source>
        <strain evidence="1 2">Miyake</strain>
    </source>
</reference>
<dbReference type="Proteomes" id="UP000236319">
    <property type="component" value="Unassembled WGS sequence"/>
</dbReference>
<name>A0A2H6KCD7_9APIC</name>